<comment type="subcellular location">
    <subcellularLocation>
        <location evidence="1">Nucleus</location>
    </subcellularLocation>
</comment>
<keyword evidence="3" id="KW-0805">Transcription regulation</keyword>
<evidence type="ECO:0000313" key="10">
    <source>
        <dbReference type="Proteomes" id="UP000249464"/>
    </source>
</evidence>
<sequence>MSVINIQDVTVLANPANFTDPYVFRITFECMAPLAEDLEWKLIYVGSAESESFDQELDTCMVGPVPVGVNSFEFEPLHSIASQVCVKAIGACVHHLSLFISAHHLQAAAPSPSRIPPSDLIGVTVILLTCAYAEQEFVRIGYYVNTEYGDAELKAQYDASLEEDALRKCSMAPDPTKYVDKMVRSVLSDKPRVTKFNIKWCFIASQPELRDLSLPSLPASISSFPSVGGPEESSASVPPPFDPYAVKDPHV</sequence>
<organism evidence="9 10">
    <name type="scientific">Microbotryum silenes-dioicae</name>
    <dbReference type="NCBI Taxonomy" id="796604"/>
    <lineage>
        <taxon>Eukaryota</taxon>
        <taxon>Fungi</taxon>
        <taxon>Dikarya</taxon>
        <taxon>Basidiomycota</taxon>
        <taxon>Pucciniomycotina</taxon>
        <taxon>Microbotryomycetes</taxon>
        <taxon>Microbotryales</taxon>
        <taxon>Microbotryaceae</taxon>
        <taxon>Microbotryum</taxon>
    </lineage>
</organism>
<dbReference type="GO" id="GO:0042393">
    <property type="term" value="F:histone binding"/>
    <property type="evidence" value="ECO:0007669"/>
    <property type="project" value="TreeGrafter"/>
</dbReference>
<keyword evidence="6" id="KW-0539">Nucleus</keyword>
<dbReference type="GO" id="GO:0006335">
    <property type="term" value="P:DNA replication-dependent chromatin assembly"/>
    <property type="evidence" value="ECO:0007669"/>
    <property type="project" value="TreeGrafter"/>
</dbReference>
<reference evidence="9 10" key="1">
    <citation type="submission" date="2016-11" db="EMBL/GenBank/DDBJ databases">
        <authorList>
            <person name="Jaros S."/>
            <person name="Januszkiewicz K."/>
            <person name="Wedrychowicz H."/>
        </authorList>
    </citation>
    <scope>NUCLEOTIDE SEQUENCE [LARGE SCALE GENOMIC DNA]</scope>
</reference>
<evidence type="ECO:0000256" key="8">
    <source>
        <dbReference type="SAM" id="MobiDB-lite"/>
    </source>
</evidence>
<dbReference type="Pfam" id="PF04729">
    <property type="entry name" value="ASF1_hist_chap"/>
    <property type="match status" value="2"/>
</dbReference>
<evidence type="ECO:0000256" key="1">
    <source>
        <dbReference type="ARBA" id="ARBA00004123"/>
    </source>
</evidence>
<dbReference type="Gene3D" id="2.60.40.1490">
    <property type="entry name" value="Histone chaperone ASF1-like"/>
    <property type="match status" value="1"/>
</dbReference>
<comment type="similarity">
    <text evidence="2">Belongs to the ASF1 family.</text>
</comment>
<keyword evidence="4" id="KW-0804">Transcription</keyword>
<dbReference type="PANTHER" id="PTHR12040">
    <property type="entry name" value="ANTI-SILENCING PROTEIN 1"/>
    <property type="match status" value="1"/>
</dbReference>
<dbReference type="Proteomes" id="UP000249464">
    <property type="component" value="Unassembled WGS sequence"/>
</dbReference>
<keyword evidence="5" id="KW-0143">Chaperone</keyword>
<dbReference type="SUPFAM" id="SSF101546">
    <property type="entry name" value="ASF1-like"/>
    <property type="match status" value="2"/>
</dbReference>
<evidence type="ECO:0000256" key="5">
    <source>
        <dbReference type="ARBA" id="ARBA00023186"/>
    </source>
</evidence>
<name>A0A2X0MKU6_9BASI</name>
<dbReference type="InterPro" id="IPR006818">
    <property type="entry name" value="ASF1-like"/>
</dbReference>
<dbReference type="EMBL" id="FQNC01000067">
    <property type="protein sequence ID" value="SGZ04793.1"/>
    <property type="molecule type" value="Genomic_DNA"/>
</dbReference>
<dbReference type="AlphaFoldDB" id="A0A2X0MKU6"/>
<dbReference type="InterPro" id="IPR036747">
    <property type="entry name" value="ASF1-like_sf"/>
</dbReference>
<keyword evidence="10" id="KW-1185">Reference proteome</keyword>
<dbReference type="STRING" id="796604.A0A2X0MKU6"/>
<accession>A0A2X0MKU6</accession>
<proteinExistence type="inferred from homology"/>
<evidence type="ECO:0000256" key="2">
    <source>
        <dbReference type="ARBA" id="ARBA00006051"/>
    </source>
</evidence>
<evidence type="ECO:0000256" key="7">
    <source>
        <dbReference type="ARBA" id="ARBA00032776"/>
    </source>
</evidence>
<evidence type="ECO:0000256" key="3">
    <source>
        <dbReference type="ARBA" id="ARBA00023015"/>
    </source>
</evidence>
<dbReference type="PANTHER" id="PTHR12040:SF0">
    <property type="entry name" value="HISTONE CHAPERONE ASF1"/>
    <property type="match status" value="1"/>
</dbReference>
<evidence type="ECO:0000256" key="4">
    <source>
        <dbReference type="ARBA" id="ARBA00023163"/>
    </source>
</evidence>
<protein>
    <recommendedName>
        <fullName evidence="7">Anti-silencing function protein 1</fullName>
    </recommendedName>
</protein>
<feature type="region of interest" description="Disordered" evidence="8">
    <location>
        <begin position="223"/>
        <end position="251"/>
    </location>
</feature>
<dbReference type="GO" id="GO:0000785">
    <property type="term" value="C:chromatin"/>
    <property type="evidence" value="ECO:0007669"/>
    <property type="project" value="TreeGrafter"/>
</dbReference>
<evidence type="ECO:0000313" key="9">
    <source>
        <dbReference type="EMBL" id="SGZ04793.1"/>
    </source>
</evidence>
<gene>
    <name evidence="9" type="primary">BQ5605_C032g11089</name>
    <name evidence="9" type="ORF">BQ5605_C032G11089</name>
</gene>
<evidence type="ECO:0000256" key="6">
    <source>
        <dbReference type="ARBA" id="ARBA00023242"/>
    </source>
</evidence>
<dbReference type="GO" id="GO:0005634">
    <property type="term" value="C:nucleus"/>
    <property type="evidence" value="ECO:0007669"/>
    <property type="project" value="UniProtKB-SubCell"/>
</dbReference>